<evidence type="ECO:0000256" key="1">
    <source>
        <dbReference type="ARBA" id="ARBA00008874"/>
    </source>
</evidence>
<feature type="domain" description="Protein kinase" evidence="5">
    <location>
        <begin position="1"/>
        <end position="60"/>
    </location>
</feature>
<keyword evidence="6" id="KW-0418">Kinase</keyword>
<comment type="caution">
    <text evidence="6">The sequence shown here is derived from an EMBL/GenBank/DDBJ whole genome shotgun (WGS) entry which is preliminary data.</text>
</comment>
<keyword evidence="7" id="KW-1185">Reference proteome</keyword>
<dbReference type="AlphaFoldDB" id="A0A7K8GDP4"/>
<accession>A0A7K8GDP4</accession>
<keyword evidence="3" id="KW-0547">Nucleotide-binding</keyword>
<dbReference type="PANTHER" id="PTHR45832:SF22">
    <property type="entry name" value="SERINE_THREONINE-PROTEIN KINASE SAMKA-RELATED"/>
    <property type="match status" value="1"/>
</dbReference>
<feature type="non-terminal residue" evidence="6">
    <location>
        <position position="60"/>
    </location>
</feature>
<gene>
    <name evidence="6" type="primary">Pak3_1</name>
    <name evidence="6" type="ORF">ORTSPA_R11521</name>
</gene>
<dbReference type="Pfam" id="PF00069">
    <property type="entry name" value="Pkinase"/>
    <property type="match status" value="1"/>
</dbReference>
<dbReference type="EMBL" id="VZTJ01002197">
    <property type="protein sequence ID" value="NXC02398.1"/>
    <property type="molecule type" value="Genomic_DNA"/>
</dbReference>
<dbReference type="InterPro" id="IPR000719">
    <property type="entry name" value="Prot_kinase_dom"/>
</dbReference>
<keyword evidence="6" id="KW-0808">Transferase</keyword>
<evidence type="ECO:0000259" key="5">
    <source>
        <dbReference type="PROSITE" id="PS50011"/>
    </source>
</evidence>
<dbReference type="EC" id="2.7.11.1" evidence="2"/>
<evidence type="ECO:0000313" key="7">
    <source>
        <dbReference type="Proteomes" id="UP000526602"/>
    </source>
</evidence>
<sequence length="60" mass="6647">LNETLVLKDKKHPNVVSYLDSYLVDEDLWLVVEYMDGGTLQDVVKQTCLAEGGMAAVSCE</sequence>
<dbReference type="Proteomes" id="UP000526602">
    <property type="component" value="Unassembled WGS sequence"/>
</dbReference>
<dbReference type="GO" id="GO:0004674">
    <property type="term" value="F:protein serine/threonine kinase activity"/>
    <property type="evidence" value="ECO:0007669"/>
    <property type="project" value="UniProtKB-EC"/>
</dbReference>
<dbReference type="SUPFAM" id="SSF56112">
    <property type="entry name" value="Protein kinase-like (PK-like)"/>
    <property type="match status" value="1"/>
</dbReference>
<dbReference type="GO" id="GO:0005524">
    <property type="term" value="F:ATP binding"/>
    <property type="evidence" value="ECO:0007669"/>
    <property type="project" value="UniProtKB-KW"/>
</dbReference>
<evidence type="ECO:0000256" key="3">
    <source>
        <dbReference type="ARBA" id="ARBA00022741"/>
    </source>
</evidence>
<reference evidence="6 7" key="1">
    <citation type="submission" date="2019-09" db="EMBL/GenBank/DDBJ databases">
        <title>Bird 10,000 Genomes (B10K) Project - Family phase.</title>
        <authorList>
            <person name="Zhang G."/>
        </authorList>
    </citation>
    <scope>NUCLEOTIDE SEQUENCE [LARGE SCALE GENOMIC DNA]</scope>
    <source>
        <strain evidence="6">B10K-DU-029-32</strain>
        <tissue evidence="6">Liver or heart</tissue>
    </source>
</reference>
<name>A0A7K8GDP4_ORTSP</name>
<dbReference type="Gene3D" id="1.10.510.10">
    <property type="entry name" value="Transferase(Phosphotransferase) domain 1"/>
    <property type="match status" value="1"/>
</dbReference>
<comment type="similarity">
    <text evidence="1">Belongs to the protein kinase superfamily. STE Ser/Thr protein kinase family. STE20 subfamily.</text>
</comment>
<evidence type="ECO:0000313" key="6">
    <source>
        <dbReference type="EMBL" id="NXC02398.1"/>
    </source>
</evidence>
<evidence type="ECO:0000256" key="2">
    <source>
        <dbReference type="ARBA" id="ARBA00012513"/>
    </source>
</evidence>
<feature type="non-terminal residue" evidence="6">
    <location>
        <position position="1"/>
    </location>
</feature>
<dbReference type="InterPro" id="IPR051931">
    <property type="entry name" value="PAK3-like"/>
</dbReference>
<dbReference type="PROSITE" id="PS50011">
    <property type="entry name" value="PROTEIN_KINASE_DOM"/>
    <property type="match status" value="1"/>
</dbReference>
<evidence type="ECO:0000256" key="4">
    <source>
        <dbReference type="ARBA" id="ARBA00022840"/>
    </source>
</evidence>
<keyword evidence="4" id="KW-0067">ATP-binding</keyword>
<proteinExistence type="inferred from homology"/>
<dbReference type="PANTHER" id="PTHR45832">
    <property type="entry name" value="SERINE/THREONINE-PROTEIN KINASE SAMKA-RELATED-RELATED"/>
    <property type="match status" value="1"/>
</dbReference>
<protein>
    <recommendedName>
        <fullName evidence="2">non-specific serine/threonine protein kinase</fullName>
        <ecNumber evidence="2">2.7.11.1</ecNumber>
    </recommendedName>
</protein>
<dbReference type="InterPro" id="IPR011009">
    <property type="entry name" value="Kinase-like_dom_sf"/>
</dbReference>
<organism evidence="6 7">
    <name type="scientific">Orthonyx spaldingii</name>
    <name type="common">Chowchilla</name>
    <dbReference type="NCBI Taxonomy" id="38397"/>
    <lineage>
        <taxon>Eukaryota</taxon>
        <taxon>Metazoa</taxon>
        <taxon>Chordata</taxon>
        <taxon>Craniata</taxon>
        <taxon>Vertebrata</taxon>
        <taxon>Euteleostomi</taxon>
        <taxon>Archelosauria</taxon>
        <taxon>Archosauria</taxon>
        <taxon>Dinosauria</taxon>
        <taxon>Saurischia</taxon>
        <taxon>Theropoda</taxon>
        <taxon>Coelurosauria</taxon>
        <taxon>Aves</taxon>
        <taxon>Neognathae</taxon>
        <taxon>Neoaves</taxon>
        <taxon>Telluraves</taxon>
        <taxon>Australaves</taxon>
        <taxon>Passeriformes</taxon>
        <taxon>Corvoidea</taxon>
        <taxon>Orthonychidae</taxon>
        <taxon>Orthonyx</taxon>
    </lineage>
</organism>